<protein>
    <recommendedName>
        <fullName evidence="5">Tetratricopeptide repeat protein 29</fullName>
    </recommendedName>
</protein>
<evidence type="ECO:0000256" key="2">
    <source>
        <dbReference type="ARBA" id="ARBA00022490"/>
    </source>
</evidence>
<feature type="compositionally biased region" description="Basic and acidic residues" evidence="8">
    <location>
        <begin position="422"/>
        <end position="435"/>
    </location>
</feature>
<keyword evidence="2" id="KW-0963">Cytoplasm</keyword>
<comment type="function">
    <text evidence="6">Axonemal protein which is implicated in axonemal and/or peri-axonemal structure assembly and regulates flagellum assembly and beating and therefore sperm motility.</text>
</comment>
<evidence type="ECO:0000256" key="3">
    <source>
        <dbReference type="ARBA" id="ARBA00022737"/>
    </source>
</evidence>
<dbReference type="AlphaFoldDB" id="A0A4C1X2P6"/>
<organism evidence="9 10">
    <name type="scientific">Eumeta variegata</name>
    <name type="common">Bagworm moth</name>
    <name type="synonym">Eumeta japonica</name>
    <dbReference type="NCBI Taxonomy" id="151549"/>
    <lineage>
        <taxon>Eukaryota</taxon>
        <taxon>Metazoa</taxon>
        <taxon>Ecdysozoa</taxon>
        <taxon>Arthropoda</taxon>
        <taxon>Hexapoda</taxon>
        <taxon>Insecta</taxon>
        <taxon>Pterygota</taxon>
        <taxon>Neoptera</taxon>
        <taxon>Endopterygota</taxon>
        <taxon>Lepidoptera</taxon>
        <taxon>Glossata</taxon>
        <taxon>Ditrysia</taxon>
        <taxon>Tineoidea</taxon>
        <taxon>Psychidae</taxon>
        <taxon>Oiketicinae</taxon>
        <taxon>Eumeta</taxon>
    </lineage>
</organism>
<comment type="caution">
    <text evidence="9">The sequence shown here is derived from an EMBL/GenBank/DDBJ whole genome shotgun (WGS) entry which is preliminary data.</text>
</comment>
<dbReference type="GO" id="GO:0003341">
    <property type="term" value="P:cilium movement"/>
    <property type="evidence" value="ECO:0007669"/>
    <property type="project" value="TreeGrafter"/>
</dbReference>
<sequence>MAENIEKSIEKRKIPKLMACMTKNSVENMRNRALFNLDTLDAKGLRRLRMPLHECLIIELRESAHIESSHFLQDLMYDNMQLLQNDDLAVVVDLRKRHDYLEHISEGLQKAECQKGKGHPDKETRQFLTMALFYSEKGKGILWLAERFFLVAMAISSQHLIDGGRLKACCKYHYSKFLVDKSFGNMMRALKPTHPVIRGSHVASAGSQCRQSAASPHIYARITTGHAALEGWLLYEGGDGDTISGTTVIKAAAKQLHRILLMKARQIRGEDPSKSESLCRLAEARAMDAQDSNRRAEAVVEIAISQFVMKDLNNALLTFERAYNIYHHSKNIEGLCNTNMHIASVMQRLDDHARAEKILLEMGTLAVERGLRRHLGRALYLLGELNLSREKPELGVQYFKEAFGCFMAYDWMNKNIFQTKDFGNEGDTRTDKEQTNEEQQIQGREDDSSGTESREGSAKGNFRESITPSDIHNAEKARLMMAVCAGQERMASYFDLLRTADDCNIARMKIIQWKLSNQTWWTDKEMYDFQSCPCPDHNRTPLDAVRNLKKYLKQKEEDVEEHKEEQLVLESHVTKKIII</sequence>
<accession>A0A4C1X2P6</accession>
<dbReference type="Gene3D" id="1.25.40.10">
    <property type="entry name" value="Tetratricopeptide repeat domain"/>
    <property type="match status" value="1"/>
</dbReference>
<dbReference type="InterPro" id="IPR011990">
    <property type="entry name" value="TPR-like_helical_dom_sf"/>
</dbReference>
<keyword evidence="3" id="KW-0677">Repeat</keyword>
<dbReference type="Proteomes" id="UP000299102">
    <property type="component" value="Unassembled WGS sequence"/>
</dbReference>
<evidence type="ECO:0000256" key="1">
    <source>
        <dbReference type="ARBA" id="ARBA00004496"/>
    </source>
</evidence>
<comment type="subcellular location">
    <subcellularLocation>
        <location evidence="1">Cytoplasm</location>
    </subcellularLocation>
</comment>
<gene>
    <name evidence="9" type="ORF">EVAR_32927_1</name>
</gene>
<dbReference type="EMBL" id="BGZK01000725">
    <property type="protein sequence ID" value="GBP57996.1"/>
    <property type="molecule type" value="Genomic_DNA"/>
</dbReference>
<evidence type="ECO:0000256" key="4">
    <source>
        <dbReference type="ARBA" id="ARBA00022803"/>
    </source>
</evidence>
<dbReference type="STRING" id="151549.A0A4C1X2P6"/>
<name>A0A4C1X2P6_EUMVA</name>
<dbReference type="GO" id="GO:0005929">
    <property type="term" value="C:cilium"/>
    <property type="evidence" value="ECO:0007669"/>
    <property type="project" value="TreeGrafter"/>
</dbReference>
<dbReference type="PANTHER" id="PTHR46630:SF1">
    <property type="entry name" value="TETRATRICOPEPTIDE REPEAT PROTEIN 29"/>
    <property type="match status" value="1"/>
</dbReference>
<dbReference type="OrthoDB" id="7594656at2759"/>
<feature type="region of interest" description="Disordered" evidence="8">
    <location>
        <begin position="422"/>
        <end position="467"/>
    </location>
</feature>
<feature type="coiled-coil region" evidence="7">
    <location>
        <begin position="545"/>
        <end position="572"/>
    </location>
</feature>
<evidence type="ECO:0000256" key="6">
    <source>
        <dbReference type="ARBA" id="ARBA00044739"/>
    </source>
</evidence>
<evidence type="ECO:0000313" key="9">
    <source>
        <dbReference type="EMBL" id="GBP57996.1"/>
    </source>
</evidence>
<keyword evidence="10" id="KW-1185">Reference proteome</keyword>
<evidence type="ECO:0000313" key="10">
    <source>
        <dbReference type="Proteomes" id="UP000299102"/>
    </source>
</evidence>
<evidence type="ECO:0000256" key="7">
    <source>
        <dbReference type="SAM" id="Coils"/>
    </source>
</evidence>
<evidence type="ECO:0000256" key="5">
    <source>
        <dbReference type="ARBA" id="ARBA00040665"/>
    </source>
</evidence>
<dbReference type="SUPFAM" id="SSF48452">
    <property type="entry name" value="TPR-like"/>
    <property type="match status" value="1"/>
</dbReference>
<keyword evidence="4" id="KW-0802">TPR repeat</keyword>
<feature type="compositionally biased region" description="Basic and acidic residues" evidence="8">
    <location>
        <begin position="443"/>
        <end position="457"/>
    </location>
</feature>
<evidence type="ECO:0000256" key="8">
    <source>
        <dbReference type="SAM" id="MobiDB-lite"/>
    </source>
</evidence>
<dbReference type="InterPro" id="IPR051476">
    <property type="entry name" value="Bac_ResReg_Asp_Phosphatase"/>
</dbReference>
<proteinExistence type="predicted"/>
<reference evidence="9 10" key="1">
    <citation type="journal article" date="2019" name="Commun. Biol.">
        <title>The bagworm genome reveals a unique fibroin gene that provides high tensile strength.</title>
        <authorList>
            <person name="Kono N."/>
            <person name="Nakamura H."/>
            <person name="Ohtoshi R."/>
            <person name="Tomita M."/>
            <person name="Numata K."/>
            <person name="Arakawa K."/>
        </authorList>
    </citation>
    <scope>NUCLEOTIDE SEQUENCE [LARGE SCALE GENOMIC DNA]</scope>
</reference>
<dbReference type="PANTHER" id="PTHR46630">
    <property type="entry name" value="TETRATRICOPEPTIDE REPEAT PROTEIN 29"/>
    <property type="match status" value="1"/>
</dbReference>
<keyword evidence="7" id="KW-0175">Coiled coil</keyword>
<dbReference type="GO" id="GO:0005737">
    <property type="term" value="C:cytoplasm"/>
    <property type="evidence" value="ECO:0007669"/>
    <property type="project" value="UniProtKB-SubCell"/>
</dbReference>